<dbReference type="STRING" id="340177.Cag_1254"/>
<sequence length="221" mass="24845">MKGKPTFVIALASCLIVSCTNNTPKTDADSTMKEVSAEMADMKSYVIQYKNEVKASGAKSSAIITQYIDMKNDKMSIETESYTELNNSKISEKSLAIYDKEWTYIINLKDKTGVKMKEDQAEDDPMDMIKSDDTITFRQMIEKEGGKIIGNEQFLSKDCIVVEMKQEGQISKMFYYKGIPLKIESPAYTMEAIKFEENITIPVSKFTIPAGITLSEVPVMP</sequence>
<organism evidence="1">
    <name type="scientific">Chlorobium chlorochromatii (strain CaD3)</name>
    <dbReference type="NCBI Taxonomy" id="340177"/>
    <lineage>
        <taxon>Bacteria</taxon>
        <taxon>Pseudomonadati</taxon>
        <taxon>Chlorobiota</taxon>
        <taxon>Chlorobiia</taxon>
        <taxon>Chlorobiales</taxon>
        <taxon>Chlorobiaceae</taxon>
        <taxon>Chlorobium/Pelodictyon group</taxon>
        <taxon>Chlorobium</taxon>
    </lineage>
</organism>
<dbReference type="PROSITE" id="PS51257">
    <property type="entry name" value="PROKAR_LIPOPROTEIN"/>
    <property type="match status" value="1"/>
</dbReference>
<evidence type="ECO:0008006" key="2">
    <source>
        <dbReference type="Google" id="ProtNLM"/>
    </source>
</evidence>
<dbReference type="AlphaFoldDB" id="Q3AR60"/>
<dbReference type="EMBL" id="CP000108">
    <property type="protein sequence ID" value="ABB28515.1"/>
    <property type="molecule type" value="Genomic_DNA"/>
</dbReference>
<protein>
    <recommendedName>
        <fullName evidence="2">DUF4412 domain-containing protein</fullName>
    </recommendedName>
</protein>
<dbReference type="HOGENOM" id="CLU_1188679_0_0_10"/>
<name>Q3AR60_CHLCH</name>
<gene>
    <name evidence="1" type="ordered locus">Cag_1254</name>
</gene>
<accession>Q3AR60</accession>
<reference evidence="1" key="1">
    <citation type="submission" date="2005-08" db="EMBL/GenBank/DDBJ databases">
        <title>Complete sequence of Chlorobium chlorochromatii CaD3.</title>
        <authorList>
            <person name="Copeland A."/>
            <person name="Lucas S."/>
            <person name="Lapidus A."/>
            <person name="Barry K."/>
            <person name="Detter J.C."/>
            <person name="Glavina T."/>
            <person name="Hammon N."/>
            <person name="Israni S."/>
            <person name="Pitluck S."/>
            <person name="Bryant D."/>
            <person name="Schmutz J."/>
            <person name="Larimer F."/>
            <person name="Land M."/>
            <person name="Kyrpides N."/>
            <person name="Ivanova N."/>
            <person name="Richardson P."/>
        </authorList>
    </citation>
    <scope>NUCLEOTIDE SEQUENCE [LARGE SCALE GENOMIC DNA]</scope>
    <source>
        <strain evidence="1">CaD3</strain>
    </source>
</reference>
<dbReference type="OrthoDB" id="5372426at2"/>
<evidence type="ECO:0000313" key="1">
    <source>
        <dbReference type="EMBL" id="ABB28515.1"/>
    </source>
</evidence>
<proteinExistence type="predicted"/>
<dbReference type="KEGG" id="cch:Cag_1254"/>